<dbReference type="RefSeq" id="WP_007345213.1">
    <property type="nucleotide sequence ID" value="NZ_AOIW01000050.1"/>
</dbReference>
<evidence type="ECO:0000313" key="3">
    <source>
        <dbReference type="EMBL" id="ELZ32690.1"/>
    </source>
</evidence>
<name>M0DB20_9EURY</name>
<dbReference type="Pfam" id="PF18754">
    <property type="entry name" value="Nmad3"/>
    <property type="match status" value="1"/>
</dbReference>
<comment type="caution">
    <text evidence="3">The sequence shown here is derived from an EMBL/GenBank/DDBJ whole genome shotgun (WGS) entry which is preliminary data.</text>
</comment>
<feature type="region of interest" description="Disordered" evidence="1">
    <location>
        <begin position="241"/>
        <end position="260"/>
    </location>
</feature>
<organism evidence="3 4">
    <name type="scientific">Halorubrum distributum JCM 10247</name>
    <dbReference type="NCBI Taxonomy" id="1227486"/>
    <lineage>
        <taxon>Archaea</taxon>
        <taxon>Methanobacteriati</taxon>
        <taxon>Methanobacteriota</taxon>
        <taxon>Stenosarchaea group</taxon>
        <taxon>Halobacteria</taxon>
        <taxon>Halobacteriales</taxon>
        <taxon>Haloferacaceae</taxon>
        <taxon>Halorubrum</taxon>
        <taxon>Halorubrum distributum group</taxon>
    </lineage>
</organism>
<dbReference type="Proteomes" id="UP000011572">
    <property type="component" value="Unassembled WGS sequence"/>
</dbReference>
<feature type="domain" description="Nucleotide modification associated" evidence="2">
    <location>
        <begin position="5"/>
        <end position="277"/>
    </location>
</feature>
<dbReference type="InterPro" id="IPR041135">
    <property type="entry name" value="Nmad3"/>
</dbReference>
<dbReference type="PATRIC" id="fig|1227486.3.peg.1579"/>
<dbReference type="EMBL" id="AOIW01000050">
    <property type="protein sequence ID" value="ELZ32690.1"/>
    <property type="molecule type" value="Genomic_DNA"/>
</dbReference>
<gene>
    <name evidence="3" type="ORF">C473_08307</name>
</gene>
<evidence type="ECO:0000313" key="4">
    <source>
        <dbReference type="Proteomes" id="UP000011572"/>
    </source>
</evidence>
<proteinExistence type="predicted"/>
<evidence type="ECO:0000256" key="1">
    <source>
        <dbReference type="SAM" id="MobiDB-lite"/>
    </source>
</evidence>
<feature type="region of interest" description="Disordered" evidence="1">
    <location>
        <begin position="128"/>
        <end position="153"/>
    </location>
</feature>
<reference evidence="3 4" key="1">
    <citation type="journal article" date="2014" name="PLoS Genet.">
        <title>Phylogenetically driven sequencing of extremely halophilic archaea reveals strategies for static and dynamic osmo-response.</title>
        <authorList>
            <person name="Becker E.A."/>
            <person name="Seitzer P.M."/>
            <person name="Tritt A."/>
            <person name="Larsen D."/>
            <person name="Krusor M."/>
            <person name="Yao A.I."/>
            <person name="Wu D."/>
            <person name="Madern D."/>
            <person name="Eisen J.A."/>
            <person name="Darling A.E."/>
            <person name="Facciotti M.T."/>
        </authorList>
    </citation>
    <scope>NUCLEOTIDE SEQUENCE [LARGE SCALE GENOMIC DNA]</scope>
    <source>
        <strain evidence="3 4">JCM 10247</strain>
    </source>
</reference>
<sequence length="287" mass="29730">MPGPRAVAVNVAANTNEPGFRGPVYPDGSFAYVPIPESAATLPRDRFPVDEPLPTYGDLDLPFAVPADLRETAVHADPEFPGVHGRECATYGDPHGVKAARIADLGPGDWLLFYATLTLRPHGWAGPGGGQVGDAAERTGGGSAGDAGADDRDGAWLRQRGVAVDDDLAPDWGAYLFAGMRVERVLSAADGDGDGGAVDRTGAAAAAPTNAHLKRDPFDARVVAVGDPDASGLFDRVAPLSSPEAGSEANPIVTDLSSDSGKGPWWRRPMAFDAAATSRLLARIDGI</sequence>
<evidence type="ECO:0000259" key="2">
    <source>
        <dbReference type="Pfam" id="PF18754"/>
    </source>
</evidence>
<accession>M0DB20</accession>
<dbReference type="AlphaFoldDB" id="M0DB20"/>
<protein>
    <recommendedName>
        <fullName evidence="2">Nucleotide modification associated domain-containing protein</fullName>
    </recommendedName>
</protein>